<accession>A0A3M7SXT2</accession>
<proteinExistence type="predicted"/>
<dbReference type="Proteomes" id="UP000276133">
    <property type="component" value="Unassembled WGS sequence"/>
</dbReference>
<reference evidence="1 2" key="1">
    <citation type="journal article" date="2018" name="Sci. Rep.">
        <title>Genomic signatures of local adaptation to the degree of environmental predictability in rotifers.</title>
        <authorList>
            <person name="Franch-Gras L."/>
            <person name="Hahn C."/>
            <person name="Garcia-Roger E.M."/>
            <person name="Carmona M.J."/>
            <person name="Serra M."/>
            <person name="Gomez A."/>
        </authorList>
    </citation>
    <scope>NUCLEOTIDE SEQUENCE [LARGE SCALE GENOMIC DNA]</scope>
    <source>
        <strain evidence="1">HYR1</strain>
    </source>
</reference>
<dbReference type="AlphaFoldDB" id="A0A3M7SXT2"/>
<dbReference type="EMBL" id="REGN01000639">
    <property type="protein sequence ID" value="RNA40507.1"/>
    <property type="molecule type" value="Genomic_DNA"/>
</dbReference>
<organism evidence="1 2">
    <name type="scientific">Brachionus plicatilis</name>
    <name type="common">Marine rotifer</name>
    <name type="synonym">Brachionus muelleri</name>
    <dbReference type="NCBI Taxonomy" id="10195"/>
    <lineage>
        <taxon>Eukaryota</taxon>
        <taxon>Metazoa</taxon>
        <taxon>Spiralia</taxon>
        <taxon>Gnathifera</taxon>
        <taxon>Rotifera</taxon>
        <taxon>Eurotatoria</taxon>
        <taxon>Monogononta</taxon>
        <taxon>Pseudotrocha</taxon>
        <taxon>Ploima</taxon>
        <taxon>Brachionidae</taxon>
        <taxon>Brachionus</taxon>
    </lineage>
</organism>
<evidence type="ECO:0000313" key="2">
    <source>
        <dbReference type="Proteomes" id="UP000276133"/>
    </source>
</evidence>
<comment type="caution">
    <text evidence="1">The sequence shown here is derived from an EMBL/GenBank/DDBJ whole genome shotgun (WGS) entry which is preliminary data.</text>
</comment>
<keyword evidence="2" id="KW-1185">Reference proteome</keyword>
<name>A0A3M7SXT2_BRAPC</name>
<evidence type="ECO:0000313" key="1">
    <source>
        <dbReference type="EMBL" id="RNA40507.1"/>
    </source>
</evidence>
<protein>
    <submittedName>
        <fullName evidence="1">Uncharacterized protein</fullName>
    </submittedName>
</protein>
<gene>
    <name evidence="1" type="ORF">BpHYR1_001652</name>
</gene>
<sequence length="109" mass="12572">MNLFVGKGCECSLLQNGHFSSKLAHPAHIELPQGRTLGTLDLQSYSDRHFEQLGDFVIFLILILIEKINLIYTPVDCINFYLCFFLFLTNRNANDQTSHHLFELQIIKD</sequence>